<dbReference type="GO" id="GO:0016757">
    <property type="term" value="F:glycosyltransferase activity"/>
    <property type="evidence" value="ECO:0007669"/>
    <property type="project" value="UniProtKB-KW"/>
</dbReference>
<dbReference type="RefSeq" id="WP_118907419.1">
    <property type="nucleotide sequence ID" value="NZ_CP011102.1"/>
</dbReference>
<evidence type="ECO:0000313" key="6">
    <source>
        <dbReference type="Proteomes" id="UP000223060"/>
    </source>
</evidence>
<dbReference type="KEGG" id="lwi:UE46_04155"/>
<dbReference type="PANTHER" id="PTHR12526">
    <property type="entry name" value="GLYCOSYLTRANSFERASE"/>
    <property type="match status" value="1"/>
</dbReference>
<sequence length="434" mass="49574">MSKKIAMFVWNYFTNDARVMRECLALQEAGYHVDLIAIHDSKQPDLPYQESPAKNFTVHRVKTGYPDFLQPLINGMKYIKRSKISLVLISCVFLLLLLFFPLQTLIVSVILALFSLKKMQVLVGRSLIFTRMVYKGLSKRYDIYHANDLNTLPQATFCAKVFRRKKLVYDSHEVQTSRTGYNSPIYGISEKFLLHATDVCIHENDTRAAYIEKRYHFYPKVVHNYPNKVYPEKSPGVDLHGLLDIPESEPILLYQGGVQIGRGLDKLIAAVKLFDRGVVVIIGDGRIKAELQEQVRDLKMEQKVKFLPKVPLQELLGYTKNAYLGFQILNNVCFNHYSASSNKLFEYVMSGVPVIGSNFPEIRKIVRGEGIGIIVDSHDPTSIAVGVNTLLADPALRDKMSANCFQAREVYNWDLEKAIFLEIYKELEDGYDEE</sequence>
<proteinExistence type="predicted"/>
<evidence type="ECO:0000256" key="2">
    <source>
        <dbReference type="ARBA" id="ARBA00022679"/>
    </source>
</evidence>
<keyword evidence="2 5" id="KW-0808">Transferase</keyword>
<accession>A0A1S7FSF4</accession>
<dbReference type="InterPro" id="IPR001296">
    <property type="entry name" value="Glyco_trans_1"/>
</dbReference>
<evidence type="ECO:0000259" key="4">
    <source>
        <dbReference type="Pfam" id="PF00534"/>
    </source>
</evidence>
<organism evidence="5 6">
    <name type="scientific">Listeria weihenstephanensis</name>
    <dbReference type="NCBI Taxonomy" id="1006155"/>
    <lineage>
        <taxon>Bacteria</taxon>
        <taxon>Bacillati</taxon>
        <taxon>Bacillota</taxon>
        <taxon>Bacilli</taxon>
        <taxon>Bacillales</taxon>
        <taxon>Listeriaceae</taxon>
        <taxon>Listeria</taxon>
    </lineage>
</organism>
<dbReference type="EMBL" id="CP011102">
    <property type="protein sequence ID" value="AQY50299.1"/>
    <property type="molecule type" value="Genomic_DNA"/>
</dbReference>
<keyword evidence="3" id="KW-1133">Transmembrane helix</keyword>
<dbReference type="Pfam" id="PF00534">
    <property type="entry name" value="Glycos_transf_1"/>
    <property type="match status" value="1"/>
</dbReference>
<dbReference type="SUPFAM" id="SSF53756">
    <property type="entry name" value="UDP-Glycosyltransferase/glycogen phosphorylase"/>
    <property type="match status" value="1"/>
</dbReference>
<evidence type="ECO:0000313" key="5">
    <source>
        <dbReference type="EMBL" id="AQY50299.1"/>
    </source>
</evidence>
<evidence type="ECO:0000256" key="3">
    <source>
        <dbReference type="SAM" id="Phobius"/>
    </source>
</evidence>
<feature type="domain" description="Glycosyl transferase family 1" evidence="4">
    <location>
        <begin position="244"/>
        <end position="403"/>
    </location>
</feature>
<dbReference type="AlphaFoldDB" id="A0A1S7FSF4"/>
<protein>
    <submittedName>
        <fullName evidence="5">Glycosyl transferase</fullName>
    </submittedName>
</protein>
<keyword evidence="3" id="KW-0472">Membrane</keyword>
<keyword evidence="3" id="KW-0812">Transmembrane</keyword>
<name>A0A1S7FSF4_9LIST</name>
<dbReference type="Gene3D" id="3.40.50.2000">
    <property type="entry name" value="Glycogen Phosphorylase B"/>
    <property type="match status" value="2"/>
</dbReference>
<evidence type="ECO:0000256" key="1">
    <source>
        <dbReference type="ARBA" id="ARBA00022676"/>
    </source>
</evidence>
<keyword evidence="1" id="KW-0328">Glycosyltransferase</keyword>
<keyword evidence="6" id="KW-1185">Reference proteome</keyword>
<gene>
    <name evidence="5" type="ORF">UE46_04155</name>
</gene>
<feature type="transmembrane region" description="Helical" evidence="3">
    <location>
        <begin position="86"/>
        <end position="116"/>
    </location>
</feature>
<dbReference type="PANTHER" id="PTHR12526:SF629">
    <property type="entry name" value="TEICHURONIC ACID BIOSYNTHESIS GLYCOSYLTRANSFERASE TUAH-RELATED"/>
    <property type="match status" value="1"/>
</dbReference>
<dbReference type="Proteomes" id="UP000223060">
    <property type="component" value="Chromosome"/>
</dbReference>
<reference evidence="6" key="1">
    <citation type="submission" date="2015-03" db="EMBL/GenBank/DDBJ databases">
        <authorList>
            <person name="Ferrari E."/>
            <person name="Walter M.C."/>
            <person name="Huptas C."/>
            <person name="Scherer S."/>
            <person name="Mueller-Herbst S."/>
        </authorList>
    </citation>
    <scope>NUCLEOTIDE SEQUENCE [LARGE SCALE GENOMIC DNA]</scope>
    <source>
        <strain evidence="6">LWP01</strain>
    </source>
</reference>